<protein>
    <submittedName>
        <fullName evidence="1">Uncharacterized protein</fullName>
    </submittedName>
</protein>
<dbReference type="Proteomes" id="UP000011083">
    <property type="component" value="Unassembled WGS sequence"/>
</dbReference>
<dbReference type="GeneID" id="14918750"/>
<name>L8GZH2_ACACF</name>
<reference evidence="1 2" key="1">
    <citation type="journal article" date="2013" name="Genome Biol.">
        <title>Genome of Acanthamoeba castellanii highlights extensive lateral gene transfer and early evolution of tyrosine kinase signaling.</title>
        <authorList>
            <person name="Clarke M."/>
            <person name="Lohan A.J."/>
            <person name="Liu B."/>
            <person name="Lagkouvardos I."/>
            <person name="Roy S."/>
            <person name="Zafar N."/>
            <person name="Bertelli C."/>
            <person name="Schilde C."/>
            <person name="Kianianmomeni A."/>
            <person name="Burglin T.R."/>
            <person name="Frech C."/>
            <person name="Turcotte B."/>
            <person name="Kopec K.O."/>
            <person name="Synnott J.M."/>
            <person name="Choo C."/>
            <person name="Paponov I."/>
            <person name="Finkler A."/>
            <person name="Soon Heng Tan C."/>
            <person name="Hutchins A.P."/>
            <person name="Weinmeier T."/>
            <person name="Rattei T."/>
            <person name="Chu J.S."/>
            <person name="Gimenez G."/>
            <person name="Irimia M."/>
            <person name="Rigden D.J."/>
            <person name="Fitzpatrick D.A."/>
            <person name="Lorenzo-Morales J."/>
            <person name="Bateman A."/>
            <person name="Chiu C.H."/>
            <person name="Tang P."/>
            <person name="Hegemann P."/>
            <person name="Fromm H."/>
            <person name="Raoult D."/>
            <person name="Greub G."/>
            <person name="Miranda-Saavedra D."/>
            <person name="Chen N."/>
            <person name="Nash P."/>
            <person name="Ginger M.L."/>
            <person name="Horn M."/>
            <person name="Schaap P."/>
            <person name="Caler L."/>
            <person name="Loftus B."/>
        </authorList>
    </citation>
    <scope>NUCLEOTIDE SEQUENCE [LARGE SCALE GENOMIC DNA]</scope>
    <source>
        <strain evidence="1 2">Neff</strain>
    </source>
</reference>
<evidence type="ECO:0000313" key="2">
    <source>
        <dbReference type="Proteomes" id="UP000011083"/>
    </source>
</evidence>
<keyword evidence="2" id="KW-1185">Reference proteome</keyword>
<evidence type="ECO:0000313" key="1">
    <source>
        <dbReference type="EMBL" id="ELR17928.1"/>
    </source>
</evidence>
<dbReference type="RefSeq" id="XP_004339944.1">
    <property type="nucleotide sequence ID" value="XM_004339896.1"/>
</dbReference>
<dbReference type="EMBL" id="KB007966">
    <property type="protein sequence ID" value="ELR17928.1"/>
    <property type="molecule type" value="Genomic_DNA"/>
</dbReference>
<dbReference type="KEGG" id="acan:ACA1_207950"/>
<dbReference type="VEuPathDB" id="AmoebaDB:ACA1_207950"/>
<dbReference type="AlphaFoldDB" id="L8GZH2"/>
<sequence>MQQLGLGKALQLVAVMKHRCNKERANTKLLHNQVDNEWEEENDNYGDYLLSNEDITEMTTEEQSLMQEVATLDSQIQTKEKIVAFHKNHSWHR</sequence>
<gene>
    <name evidence="1" type="ORF">ACA1_207950</name>
</gene>
<accession>L8GZH2</accession>
<organism evidence="1 2">
    <name type="scientific">Acanthamoeba castellanii (strain ATCC 30010 / Neff)</name>
    <dbReference type="NCBI Taxonomy" id="1257118"/>
    <lineage>
        <taxon>Eukaryota</taxon>
        <taxon>Amoebozoa</taxon>
        <taxon>Discosea</taxon>
        <taxon>Longamoebia</taxon>
        <taxon>Centramoebida</taxon>
        <taxon>Acanthamoebidae</taxon>
        <taxon>Acanthamoeba</taxon>
    </lineage>
</organism>
<proteinExistence type="predicted"/>